<dbReference type="InterPro" id="IPR052403">
    <property type="entry name" value="LINC-complex_assoc"/>
</dbReference>
<keyword evidence="5 8" id="KW-0472">Membrane</keyword>
<dbReference type="InterPro" id="IPR012315">
    <property type="entry name" value="KASH"/>
</dbReference>
<dbReference type="GO" id="GO:0051015">
    <property type="term" value="F:actin filament binding"/>
    <property type="evidence" value="ECO:0007669"/>
    <property type="project" value="TreeGrafter"/>
</dbReference>
<reference evidence="13 14" key="1">
    <citation type="submission" date="2024-04" db="EMBL/GenBank/DDBJ databases">
        <authorList>
            <person name="Waldvogel A.-M."/>
            <person name="Schoenle A."/>
        </authorList>
    </citation>
    <scope>NUCLEOTIDE SEQUENCE [LARGE SCALE GENOMIC DNA]</scope>
</reference>
<evidence type="ECO:0000256" key="6">
    <source>
        <dbReference type="ARBA" id="ARBA00023242"/>
    </source>
</evidence>
<feature type="transmembrane region" description="Helical" evidence="11">
    <location>
        <begin position="1116"/>
        <end position="1141"/>
    </location>
</feature>
<proteinExistence type="inferred from homology"/>
<evidence type="ECO:0000259" key="12">
    <source>
        <dbReference type="PROSITE" id="PS51049"/>
    </source>
</evidence>
<dbReference type="InterPro" id="IPR057933">
    <property type="entry name" value="SYNE3_dom"/>
</dbReference>
<feature type="coiled-coil region" evidence="9">
    <location>
        <begin position="335"/>
        <end position="362"/>
    </location>
</feature>
<keyword evidence="4 11" id="KW-1133">Transmembrane helix</keyword>
<dbReference type="InterPro" id="IPR002017">
    <property type="entry name" value="Spectrin_repeat"/>
</dbReference>
<dbReference type="InterPro" id="IPR057932">
    <property type="entry name" value="Spectrin_SYNE1_3"/>
</dbReference>
<dbReference type="Pfam" id="PF10541">
    <property type="entry name" value="KASH"/>
    <property type="match status" value="1"/>
</dbReference>
<dbReference type="PANTHER" id="PTHR47535:SF2">
    <property type="entry name" value="NESPRIN-3"/>
    <property type="match status" value="1"/>
</dbReference>
<dbReference type="EMBL" id="OZ035834">
    <property type="protein sequence ID" value="CAL1575732.1"/>
    <property type="molecule type" value="Genomic_DNA"/>
</dbReference>
<keyword evidence="6" id="KW-0539">Nucleus</keyword>
<feature type="region of interest" description="Disordered" evidence="10">
    <location>
        <begin position="835"/>
        <end position="871"/>
    </location>
</feature>
<dbReference type="GO" id="GO:0005640">
    <property type="term" value="C:nuclear outer membrane"/>
    <property type="evidence" value="ECO:0007669"/>
    <property type="project" value="UniProtKB-SubCell"/>
</dbReference>
<evidence type="ECO:0000256" key="3">
    <source>
        <dbReference type="ARBA" id="ARBA00022737"/>
    </source>
</evidence>
<evidence type="ECO:0000256" key="1">
    <source>
        <dbReference type="ARBA" id="ARBA00008619"/>
    </source>
</evidence>
<organism evidence="13 14">
    <name type="scientific">Knipowitschia caucasica</name>
    <name type="common">Caucasian dwarf goby</name>
    <name type="synonym">Pomatoschistus caucasicus</name>
    <dbReference type="NCBI Taxonomy" id="637954"/>
    <lineage>
        <taxon>Eukaryota</taxon>
        <taxon>Metazoa</taxon>
        <taxon>Chordata</taxon>
        <taxon>Craniata</taxon>
        <taxon>Vertebrata</taxon>
        <taxon>Euteleostomi</taxon>
        <taxon>Actinopterygii</taxon>
        <taxon>Neopterygii</taxon>
        <taxon>Teleostei</taxon>
        <taxon>Neoteleostei</taxon>
        <taxon>Acanthomorphata</taxon>
        <taxon>Gobiaria</taxon>
        <taxon>Gobiiformes</taxon>
        <taxon>Gobioidei</taxon>
        <taxon>Gobiidae</taxon>
        <taxon>Gobiinae</taxon>
        <taxon>Knipowitschia</taxon>
    </lineage>
</organism>
<comment type="subcellular location">
    <subcellularLocation>
        <location evidence="7">Nucleus outer membrane</location>
        <topology evidence="7">Single-pass type IV membrane protein</topology>
    </subcellularLocation>
</comment>
<evidence type="ECO:0000256" key="2">
    <source>
        <dbReference type="ARBA" id="ARBA00022692"/>
    </source>
</evidence>
<evidence type="ECO:0000313" key="14">
    <source>
        <dbReference type="Proteomes" id="UP001497482"/>
    </source>
</evidence>
<protein>
    <recommendedName>
        <fullName evidence="12">KASH domain-containing protein</fullName>
    </recommendedName>
</protein>
<name>A0AAV2JDY3_KNICA</name>
<dbReference type="AlphaFoldDB" id="A0AAV2JDY3"/>
<accession>A0AAV2JDY3</accession>
<comment type="similarity">
    <text evidence="1">Belongs to the nesprin family.</text>
</comment>
<dbReference type="GO" id="GO:0005737">
    <property type="term" value="C:cytoplasm"/>
    <property type="evidence" value="ECO:0007669"/>
    <property type="project" value="TreeGrafter"/>
</dbReference>
<dbReference type="Proteomes" id="UP001497482">
    <property type="component" value="Chromosome 12"/>
</dbReference>
<dbReference type="GO" id="GO:0034993">
    <property type="term" value="C:meiotic nuclear membrane microtubule tethering complex"/>
    <property type="evidence" value="ECO:0007669"/>
    <property type="project" value="TreeGrafter"/>
</dbReference>
<dbReference type="SMART" id="SM01249">
    <property type="entry name" value="KASH"/>
    <property type="match status" value="1"/>
</dbReference>
<sequence>MPQLEQQDFMENLEAALSWMQSTQERLKANDNTQGPRDALEKRLRETEKIHHSEHEGRVKMDLALVAAEHLLQSEDEELKSHTHCKVRELKTQWEETSTYIIHCHSRIEWVWLHWSEYLKAYEEYHMWLSRQQCSLALGPELQLGLKEKMWQVDQQRVLVSDVQSQAALLERLLDEANALHTRTQDPSVDPQAQERMQADYNHVRDGVEERLSLLKKIAEEHQAYQGCVQRFQSWLLSKTRELTEMMEKDDPAESKLRALKTLDDSVASEEKTLLHIECLAEGVRANTSPAGSEQVVEEAEELRLGWQRLRQGLCEAEEGLRASLDSHCQYMSRCQRLGEDISRLRGLLQRLEQELEKGRGEGNAPNSTEEQMVGQWRTYTGVKNTLMGEESQVEHLKAQLKELFRFSQDSRHLSDDVLAVVKEHQSVKCRVTRLCSESECGLRSTLQDPLLFFSQWSLQVSQALEAEVTDFSHIALLLHKIERLLVDSAELQQSLGQLQDKSDLLDSVFGRDGADTLQTELSATIRNRELLHSQLLQRKSRLQGLISRTKDFGDAHELVRLRLAGLRDRMVTADGLQPDLLAKKSQADQFRVIQKDLEDCEAHITALETLVASSPSNKNQFERLYAEWKNLYTVVKMKVHGSEENIAEHQRFQDSLLNLEKWMMIMRQKLESFHCSSGQWSVQGRHQEAEKALGEFPEKELQLQRTEAQGRSVLEKTSEEGRVHILGDMERLRASWMSIYNMTLNVDSLLKLSSEQTESDSWMLTDISTADIVAGSSSPVHTRSSPGFQMGARSSDIYRKLTFPGPSLDADFEDDDILDQSYWLDGQARGQFVVPSENKRAPRLSSTDRTDSRPSWGDDETDSPASILRKRKDQSLAKDLVVDGETGIDSLKVGEIRSSSSSGRAGFLSTARAAEAVTSGEERRFSAETADGLSHEGRGAGAFVQFKRTSATEQSQGTLASLDRTARSGIVETTRITTVNTKTDGAGSLSDKERDERRAAFRSRWQEFEEWLQKQNAVLSEVYTSYSVPMNAQELKATQAKLQTLRKNVPCGQDLFQQLRVTFEEDDPETSTEMEDLRYRWILYKSKLKDIDSVKAAGVKSQTQSHSKPQKKAGLLYRVCCLALPLWLLLLALFLLAFLLPLTEESRSCSLTNNFARSFNVMLRYQGPPPT</sequence>
<evidence type="ECO:0000313" key="13">
    <source>
        <dbReference type="EMBL" id="CAL1575732.1"/>
    </source>
</evidence>
<dbReference type="Gene3D" id="1.20.58.60">
    <property type="match status" value="2"/>
</dbReference>
<dbReference type="PROSITE" id="PS51049">
    <property type="entry name" value="KASH"/>
    <property type="match status" value="1"/>
</dbReference>
<evidence type="ECO:0000256" key="11">
    <source>
        <dbReference type="SAM" id="Phobius"/>
    </source>
</evidence>
<dbReference type="Pfam" id="PF25803">
    <property type="entry name" value="Spectrin_SYNE1_2"/>
    <property type="match status" value="1"/>
</dbReference>
<keyword evidence="14" id="KW-1185">Reference proteome</keyword>
<gene>
    <name evidence="13" type="ORF">KC01_LOCUS7241</name>
</gene>
<keyword evidence="2 8" id="KW-0812">Transmembrane</keyword>
<dbReference type="GO" id="GO:0007097">
    <property type="term" value="P:nuclear migration"/>
    <property type="evidence" value="ECO:0007669"/>
    <property type="project" value="TreeGrafter"/>
</dbReference>
<evidence type="ECO:0000256" key="4">
    <source>
        <dbReference type="ARBA" id="ARBA00022989"/>
    </source>
</evidence>
<evidence type="ECO:0000256" key="8">
    <source>
        <dbReference type="PROSITE-ProRule" id="PRU00385"/>
    </source>
</evidence>
<dbReference type="Pfam" id="PF25804">
    <property type="entry name" value="SYNE3"/>
    <property type="match status" value="1"/>
</dbReference>
<evidence type="ECO:0000256" key="10">
    <source>
        <dbReference type="SAM" id="MobiDB-lite"/>
    </source>
</evidence>
<evidence type="ECO:0000256" key="7">
    <source>
        <dbReference type="ARBA" id="ARBA00046312"/>
    </source>
</evidence>
<feature type="topological domain" description="Cytoplasmic" evidence="8">
    <location>
        <begin position="1"/>
        <end position="1122"/>
    </location>
</feature>
<dbReference type="PANTHER" id="PTHR47535">
    <property type="entry name" value="MUSCLE-SPECIFIC PROTEIN 300 KDA, ISOFORM G"/>
    <property type="match status" value="1"/>
</dbReference>
<keyword evidence="9" id="KW-0175">Coiled coil</keyword>
<dbReference type="Pfam" id="PF00435">
    <property type="entry name" value="Spectrin"/>
    <property type="match status" value="1"/>
</dbReference>
<evidence type="ECO:0000256" key="9">
    <source>
        <dbReference type="SAM" id="Coils"/>
    </source>
</evidence>
<feature type="topological domain" description="Perinuclear space" evidence="8">
    <location>
        <begin position="1144"/>
        <end position="1172"/>
    </location>
</feature>
<feature type="domain" description="KASH" evidence="12">
    <location>
        <begin position="1114"/>
        <end position="1172"/>
    </location>
</feature>
<dbReference type="SUPFAM" id="SSF46966">
    <property type="entry name" value="Spectrin repeat"/>
    <property type="match status" value="5"/>
</dbReference>
<keyword evidence="3" id="KW-0677">Repeat</keyword>
<evidence type="ECO:0000256" key="5">
    <source>
        <dbReference type="ARBA" id="ARBA00023136"/>
    </source>
</evidence>